<evidence type="ECO:0000313" key="2">
    <source>
        <dbReference type="Proteomes" id="UP000294508"/>
    </source>
</evidence>
<keyword evidence="2" id="KW-1185">Reference proteome</keyword>
<comment type="caution">
    <text evidence="1">The sequence shown here is derived from an EMBL/GenBank/DDBJ whole genome shotgun (WGS) entry which is preliminary data.</text>
</comment>
<protein>
    <submittedName>
        <fullName evidence="1">Uncharacterized protein</fullName>
    </submittedName>
</protein>
<name>A0A4R2HBG4_9ACTN</name>
<accession>A0A4R2HBG4</accession>
<reference evidence="1 2" key="1">
    <citation type="journal article" date="2015" name="Stand. Genomic Sci.">
        <title>Genomic Encyclopedia of Bacterial and Archaeal Type Strains, Phase III: the genomes of soil and plant-associated and newly described type strains.</title>
        <authorList>
            <person name="Whitman W.B."/>
            <person name="Woyke T."/>
            <person name="Klenk H.P."/>
            <person name="Zhou Y."/>
            <person name="Lilburn T.G."/>
            <person name="Beck B.J."/>
            <person name="De Vos P."/>
            <person name="Vandamme P."/>
            <person name="Eisen J.A."/>
            <person name="Garrity G."/>
            <person name="Hugenholtz P."/>
            <person name="Kyrpides N.C."/>
        </authorList>
    </citation>
    <scope>NUCLEOTIDE SEQUENCE [LARGE SCALE GENOMIC DNA]</scope>
    <source>
        <strain evidence="1 2">VKM Ac-2572</strain>
    </source>
</reference>
<dbReference type="OrthoDB" id="3405625at2"/>
<sequence length="229" mass="24108">MISGTATSGKRIDRHAAVYAGGVPAVLVLPDAALISPEAAAKYGTVGMLQVEYGLSRTPSKDELAAANRLLGHDDLVTIEKGYQSPARLFLIGILAAAQAWVLGQLGCVLGVGVGALYGYTAHAAFGSPHFVVPWLEIGGIRDRRTAVRRAPCLVDAVALADGEPDRLARDPRLLRVGNRVRRWCACDSPLTAGTPLVDDQAFTDLMGGRHRPTVAVGFESGCHGSIVM</sequence>
<evidence type="ECO:0000313" key="1">
    <source>
        <dbReference type="EMBL" id="TCO24938.1"/>
    </source>
</evidence>
<dbReference type="AlphaFoldDB" id="A0A4R2HBG4"/>
<gene>
    <name evidence="1" type="ORF">EV652_108475</name>
</gene>
<dbReference type="EMBL" id="SLWN01000008">
    <property type="protein sequence ID" value="TCO24938.1"/>
    <property type="molecule type" value="Genomic_DNA"/>
</dbReference>
<dbReference type="RefSeq" id="WP_158441238.1">
    <property type="nucleotide sequence ID" value="NZ_SLWN01000008.1"/>
</dbReference>
<dbReference type="Proteomes" id="UP000294508">
    <property type="component" value="Unassembled WGS sequence"/>
</dbReference>
<organism evidence="1 2">
    <name type="scientific">Kribbella steppae</name>
    <dbReference type="NCBI Taxonomy" id="2512223"/>
    <lineage>
        <taxon>Bacteria</taxon>
        <taxon>Bacillati</taxon>
        <taxon>Actinomycetota</taxon>
        <taxon>Actinomycetes</taxon>
        <taxon>Propionibacteriales</taxon>
        <taxon>Kribbellaceae</taxon>
        <taxon>Kribbella</taxon>
    </lineage>
</organism>
<proteinExistence type="predicted"/>